<dbReference type="EMBL" id="GBRH01248145">
    <property type="protein sequence ID" value="JAD49750.1"/>
    <property type="molecule type" value="Transcribed_RNA"/>
</dbReference>
<sequence>MQKYEIHIVVSKIILWFQIEQQLQPSIFVHLDFLQNFPSSTSLHCFPIP</sequence>
<reference evidence="1" key="2">
    <citation type="journal article" date="2015" name="Data Brief">
        <title>Shoot transcriptome of the giant reed, Arundo donax.</title>
        <authorList>
            <person name="Barrero R.A."/>
            <person name="Guerrero F.D."/>
            <person name="Moolhuijzen P."/>
            <person name="Goolsby J.A."/>
            <person name="Tidwell J."/>
            <person name="Bellgard S.E."/>
            <person name="Bellgard M.I."/>
        </authorList>
    </citation>
    <scope>NUCLEOTIDE SEQUENCE</scope>
    <source>
        <tissue evidence="1">Shoot tissue taken approximately 20 cm above the soil surface</tissue>
    </source>
</reference>
<accession>A0A0A9ALD5</accession>
<proteinExistence type="predicted"/>
<dbReference type="AlphaFoldDB" id="A0A0A9ALD5"/>
<evidence type="ECO:0000313" key="1">
    <source>
        <dbReference type="EMBL" id="JAD49750.1"/>
    </source>
</evidence>
<organism evidence="1">
    <name type="scientific">Arundo donax</name>
    <name type="common">Giant reed</name>
    <name type="synonym">Donax arundinaceus</name>
    <dbReference type="NCBI Taxonomy" id="35708"/>
    <lineage>
        <taxon>Eukaryota</taxon>
        <taxon>Viridiplantae</taxon>
        <taxon>Streptophyta</taxon>
        <taxon>Embryophyta</taxon>
        <taxon>Tracheophyta</taxon>
        <taxon>Spermatophyta</taxon>
        <taxon>Magnoliopsida</taxon>
        <taxon>Liliopsida</taxon>
        <taxon>Poales</taxon>
        <taxon>Poaceae</taxon>
        <taxon>PACMAD clade</taxon>
        <taxon>Arundinoideae</taxon>
        <taxon>Arundineae</taxon>
        <taxon>Arundo</taxon>
    </lineage>
</organism>
<name>A0A0A9ALD5_ARUDO</name>
<protein>
    <submittedName>
        <fullName evidence="1">Uncharacterized protein</fullName>
    </submittedName>
</protein>
<reference evidence="1" key="1">
    <citation type="submission" date="2014-09" db="EMBL/GenBank/DDBJ databases">
        <authorList>
            <person name="Magalhaes I.L.F."/>
            <person name="Oliveira U."/>
            <person name="Santos F.R."/>
            <person name="Vidigal T.H.D.A."/>
            <person name="Brescovit A.D."/>
            <person name="Santos A.J."/>
        </authorList>
    </citation>
    <scope>NUCLEOTIDE SEQUENCE</scope>
    <source>
        <tissue evidence="1">Shoot tissue taken approximately 20 cm above the soil surface</tissue>
    </source>
</reference>